<organism evidence="4">
    <name type="scientific">anaerobic digester metagenome</name>
    <dbReference type="NCBI Taxonomy" id="1263854"/>
    <lineage>
        <taxon>unclassified sequences</taxon>
        <taxon>metagenomes</taxon>
        <taxon>ecological metagenomes</taxon>
    </lineage>
</organism>
<dbReference type="Pfam" id="PF13717">
    <property type="entry name" value="Zn_ribbon_4"/>
    <property type="match status" value="1"/>
</dbReference>
<feature type="domain" description="Zinc finger/thioredoxin putative" evidence="3">
    <location>
        <begin position="4"/>
        <end position="36"/>
    </location>
</feature>
<dbReference type="EMBL" id="CAADRM010000132">
    <property type="protein sequence ID" value="VFU17409.1"/>
    <property type="molecule type" value="Genomic_DNA"/>
</dbReference>
<protein>
    <recommendedName>
        <fullName evidence="3">Zinc finger/thioredoxin putative domain-containing protein</fullName>
    </recommendedName>
</protein>
<keyword evidence="2" id="KW-0812">Transmembrane</keyword>
<feature type="region of interest" description="Disordered" evidence="1">
    <location>
        <begin position="75"/>
        <end position="98"/>
    </location>
</feature>
<dbReference type="InterPro" id="IPR011723">
    <property type="entry name" value="Znf/thioredoxin_put"/>
</dbReference>
<dbReference type="AlphaFoldDB" id="A0A485MAE2"/>
<evidence type="ECO:0000259" key="3">
    <source>
        <dbReference type="Pfam" id="PF13717"/>
    </source>
</evidence>
<sequence>MTVVQCPGCNSKFRIDLKALQKKTVKMRCSVCSHVFSYDPATGPVIEQDFDSVIGTHDGQLEESFSQPSLEELAGEITESTEPSEPGTEESHEASIEVEPESVIREIDSILGTGSEVAEGDADVSKKPSRDGSTLKMIISVVLIILVFLGISLWIMKDSLIPLLKQDAREQSRAVLEKGPFFSIPEETVTYELLSNNSEGAVLVVKGVIRKLTSKPLKSVLVQARVYDRNNNLIESRNAYAGIIPESDELIRRKGSDIETLLSAEPRTLGTLSTSPDIPFAVAFFGRPAREGFSFQVEVKEFHWK</sequence>
<feature type="compositionally biased region" description="Low complexity" evidence="1">
    <location>
        <begin position="75"/>
        <end position="86"/>
    </location>
</feature>
<dbReference type="NCBIfam" id="TIGR02098">
    <property type="entry name" value="MJ0042_CXXC"/>
    <property type="match status" value="1"/>
</dbReference>
<evidence type="ECO:0000256" key="2">
    <source>
        <dbReference type="SAM" id="Phobius"/>
    </source>
</evidence>
<gene>
    <name evidence="4" type="ORF">SCFA_660055</name>
</gene>
<name>A0A485MAE2_9ZZZZ</name>
<feature type="transmembrane region" description="Helical" evidence="2">
    <location>
        <begin position="135"/>
        <end position="156"/>
    </location>
</feature>
<keyword evidence="2" id="KW-1133">Transmembrane helix</keyword>
<keyword evidence="2" id="KW-0472">Membrane</keyword>
<evidence type="ECO:0000256" key="1">
    <source>
        <dbReference type="SAM" id="MobiDB-lite"/>
    </source>
</evidence>
<proteinExistence type="predicted"/>
<evidence type="ECO:0000313" key="4">
    <source>
        <dbReference type="EMBL" id="VFU17409.1"/>
    </source>
</evidence>
<accession>A0A485MAE2</accession>
<reference evidence="4" key="1">
    <citation type="submission" date="2019-03" db="EMBL/GenBank/DDBJ databases">
        <authorList>
            <person name="Hao L."/>
        </authorList>
    </citation>
    <scope>NUCLEOTIDE SEQUENCE</scope>
</reference>